<evidence type="ECO:0000313" key="8">
    <source>
        <dbReference type="Proteomes" id="UP000235392"/>
    </source>
</evidence>
<dbReference type="EMBL" id="PGCJ01000933">
    <property type="protein sequence ID" value="PLW13991.1"/>
    <property type="molecule type" value="Genomic_DNA"/>
</dbReference>
<evidence type="ECO:0000313" key="5">
    <source>
        <dbReference type="EMBL" id="PLW48618.1"/>
    </source>
</evidence>
<evidence type="ECO:0000256" key="2">
    <source>
        <dbReference type="SAM" id="Phobius"/>
    </source>
</evidence>
<keyword evidence="2" id="KW-1133">Transmembrane helix</keyword>
<reference evidence="7 8" key="1">
    <citation type="submission" date="2017-11" db="EMBL/GenBank/DDBJ databases">
        <title>De novo assembly and phasing of dikaryotic genomes from two isolates of Puccinia coronata f. sp. avenae, the causal agent of oat crown rust.</title>
        <authorList>
            <person name="Miller M.E."/>
            <person name="Zhang Y."/>
            <person name="Omidvar V."/>
            <person name="Sperschneider J."/>
            <person name="Schwessinger B."/>
            <person name="Raley C."/>
            <person name="Palmer J.M."/>
            <person name="Garnica D."/>
            <person name="Upadhyaya N."/>
            <person name="Rathjen J."/>
            <person name="Taylor J.M."/>
            <person name="Park R.F."/>
            <person name="Dodds P.N."/>
            <person name="Hirsch C.D."/>
            <person name="Kianian S.F."/>
            <person name="Figueroa M."/>
        </authorList>
    </citation>
    <scope>NUCLEOTIDE SEQUENCE [LARGE SCALE GENOMIC DNA]</scope>
    <source>
        <strain evidence="6">12NC29</strain>
        <strain evidence="4">12SD80</strain>
    </source>
</reference>
<sequence>MLHSTPAHRRQHTNNSAPTTEEAHLAAEQAYLKPWATPLAVKAIFHILLLLPILMLSVKLSQYTEAVIYFDGVSLGLILLVLGLWLLGE</sequence>
<evidence type="ECO:0000313" key="4">
    <source>
        <dbReference type="EMBL" id="PLW16776.1"/>
    </source>
</evidence>
<evidence type="ECO:0000313" key="3">
    <source>
        <dbReference type="EMBL" id="PLW13991.1"/>
    </source>
</evidence>
<dbReference type="GO" id="GO:0006888">
    <property type="term" value="P:endoplasmic reticulum to Golgi vesicle-mediated transport"/>
    <property type="evidence" value="ECO:0007669"/>
    <property type="project" value="TreeGrafter"/>
</dbReference>
<proteinExistence type="predicted"/>
<dbReference type="STRING" id="200324.A0A2N5VWI3"/>
<keyword evidence="2" id="KW-0812">Transmembrane</keyword>
<name>A0A2N5VWI3_9BASI</name>
<dbReference type="PANTHER" id="PTHR28228">
    <property type="entry name" value="SECRETORY COMPONENT PROTEIN SHR3"/>
    <property type="match status" value="1"/>
</dbReference>
<dbReference type="GO" id="GO:0005789">
    <property type="term" value="C:endoplasmic reticulum membrane"/>
    <property type="evidence" value="ECO:0007669"/>
    <property type="project" value="TreeGrafter"/>
</dbReference>
<dbReference type="Proteomes" id="UP000235392">
    <property type="component" value="Unassembled WGS sequence"/>
</dbReference>
<evidence type="ECO:0000256" key="1">
    <source>
        <dbReference type="SAM" id="MobiDB-lite"/>
    </source>
</evidence>
<feature type="transmembrane region" description="Helical" evidence="2">
    <location>
        <begin position="39"/>
        <end position="60"/>
    </location>
</feature>
<dbReference type="EMBL" id="PGCJ01000047">
    <property type="protein sequence ID" value="PLW54357.1"/>
    <property type="molecule type" value="Genomic_DNA"/>
</dbReference>
<comment type="caution">
    <text evidence="6">The sequence shown here is derived from an EMBL/GenBank/DDBJ whole genome shotgun (WGS) entry which is preliminary data.</text>
</comment>
<organism evidence="6 7">
    <name type="scientific">Puccinia coronata f. sp. avenae</name>
    <dbReference type="NCBI Taxonomy" id="200324"/>
    <lineage>
        <taxon>Eukaryota</taxon>
        <taxon>Fungi</taxon>
        <taxon>Dikarya</taxon>
        <taxon>Basidiomycota</taxon>
        <taxon>Pucciniomycotina</taxon>
        <taxon>Pucciniomycetes</taxon>
        <taxon>Pucciniales</taxon>
        <taxon>Pucciniaceae</taxon>
        <taxon>Puccinia</taxon>
    </lineage>
</organism>
<feature type="compositionally biased region" description="Basic residues" evidence="1">
    <location>
        <begin position="1"/>
        <end position="12"/>
    </location>
</feature>
<dbReference type="InterPro" id="IPR013248">
    <property type="entry name" value="Psh3/Shr3"/>
</dbReference>
<dbReference type="Pfam" id="PF08229">
    <property type="entry name" value="SHR3_chaperone"/>
    <property type="match status" value="1"/>
</dbReference>
<evidence type="ECO:0000313" key="7">
    <source>
        <dbReference type="Proteomes" id="UP000235388"/>
    </source>
</evidence>
<evidence type="ECO:0000313" key="6">
    <source>
        <dbReference type="EMBL" id="PLW54357.1"/>
    </source>
</evidence>
<dbReference type="OrthoDB" id="5229808at2759"/>
<feature type="transmembrane region" description="Helical" evidence="2">
    <location>
        <begin position="66"/>
        <end position="87"/>
    </location>
</feature>
<gene>
    <name evidence="6" type="ORF">PCANC_04897</name>
    <name evidence="3" type="ORF">PCANC_18107</name>
    <name evidence="5" type="ORF">PCASD_03381</name>
    <name evidence="4" type="ORF">PCASD_17163</name>
</gene>
<dbReference type="Proteomes" id="UP000235388">
    <property type="component" value="Unassembled WGS sequence"/>
</dbReference>
<dbReference type="PANTHER" id="PTHR28228:SF1">
    <property type="entry name" value="SECRETORY COMPONENT PROTEIN SHR3"/>
    <property type="match status" value="1"/>
</dbReference>
<dbReference type="EMBL" id="PGCI01000764">
    <property type="protein sequence ID" value="PLW16776.1"/>
    <property type="molecule type" value="Genomic_DNA"/>
</dbReference>
<dbReference type="AlphaFoldDB" id="A0A2N5VWI3"/>
<keyword evidence="2" id="KW-0472">Membrane</keyword>
<keyword evidence="7" id="KW-1185">Reference proteome</keyword>
<dbReference type="GO" id="GO:0051082">
    <property type="term" value="F:unfolded protein binding"/>
    <property type="evidence" value="ECO:0007669"/>
    <property type="project" value="TreeGrafter"/>
</dbReference>
<dbReference type="EMBL" id="PGCI01000022">
    <property type="protein sequence ID" value="PLW48618.1"/>
    <property type="molecule type" value="Genomic_DNA"/>
</dbReference>
<feature type="region of interest" description="Disordered" evidence="1">
    <location>
        <begin position="1"/>
        <end position="22"/>
    </location>
</feature>
<protein>
    <submittedName>
        <fullName evidence="6">Uncharacterized protein</fullName>
    </submittedName>
</protein>
<accession>A0A2N5VWI3</accession>